<evidence type="ECO:0000256" key="1">
    <source>
        <dbReference type="ARBA" id="ARBA00004651"/>
    </source>
</evidence>
<feature type="transmembrane region" description="Helical" evidence="8">
    <location>
        <begin position="377"/>
        <end position="396"/>
    </location>
</feature>
<keyword evidence="7 8" id="KW-0472">Membrane</keyword>
<keyword evidence="10" id="KW-1185">Reference proteome</keyword>
<sequence>MTRADVRRGAQGLLGAAAMIAVITVLSRVLGLVRVLVQADNVGAAEIGNAYNAANTLPNILFETAAGGALAGAVIPLLAAPVAAMDRERVGRIASAALGWTLAVLVPLGLLLAAAAGPIGAFLGKGDPAVAAMARYFVLVFSLQVPMYGIAVLLYAVLQAHRRFFWPAFAPVLNSVVVIAAYAVYGSMADGEVSSPAELTAGALEVLAWGTTAGVAAMLLPVIRPVRRLGVRVRPTLRFPADSGGRFRALALAGIGSVAAQQLSAAVVLLLANERLPGGVEGYTTFLYAQQVYLLPYAVLVVPLATSTFPRVATYAAAADSVRLARVSAVTTRAVLAAGALGTAAVLAGGPALARVFAWLAARDDLAAQTAVAEGMATTLTAMAAGVVGLGVVFHVSRTLYAVERPRVAIAVNAVAWAGVTVAILVAVLTVAPGVVVFARLGLGTTIGMTVGGAVALAVLARTLGAAALDGLARTVAVVLVGTVSGAVLGRLVADAVLDVVGDDPLTAVGAAVGGAVVAAGIVGSVVALLDRSTVVGVLRAEHAPVVPR</sequence>
<evidence type="ECO:0000313" key="9">
    <source>
        <dbReference type="EMBL" id="UUI66720.1"/>
    </source>
</evidence>
<keyword evidence="2" id="KW-1003">Cell membrane</keyword>
<keyword evidence="3 8" id="KW-0812">Transmembrane</keyword>
<feature type="transmembrane region" description="Helical" evidence="8">
    <location>
        <begin position="97"/>
        <end position="124"/>
    </location>
</feature>
<keyword evidence="4" id="KW-0133">Cell shape</keyword>
<feature type="transmembrane region" description="Helical" evidence="8">
    <location>
        <begin position="65"/>
        <end position="85"/>
    </location>
</feature>
<evidence type="ECO:0000256" key="4">
    <source>
        <dbReference type="ARBA" id="ARBA00022960"/>
    </source>
</evidence>
<gene>
    <name evidence="9" type="ORF">NP075_08495</name>
</gene>
<dbReference type="InterPro" id="IPR004268">
    <property type="entry name" value="MurJ"/>
</dbReference>
<feature type="transmembrane region" description="Helical" evidence="8">
    <location>
        <begin position="206"/>
        <end position="226"/>
    </location>
</feature>
<feature type="transmembrane region" description="Helical" evidence="8">
    <location>
        <begin position="506"/>
        <end position="530"/>
    </location>
</feature>
<reference evidence="9 10" key="1">
    <citation type="submission" date="2022-07" db="EMBL/GenBank/DDBJ databases">
        <title>Novel species in genus cellulomonas.</title>
        <authorList>
            <person name="Ye L."/>
        </authorList>
    </citation>
    <scope>NUCLEOTIDE SEQUENCE [LARGE SCALE GENOMIC DNA]</scope>
    <source>
        <strain evidence="10">zg-Y908</strain>
    </source>
</reference>
<evidence type="ECO:0000256" key="3">
    <source>
        <dbReference type="ARBA" id="ARBA00022692"/>
    </source>
</evidence>
<proteinExistence type="predicted"/>
<comment type="subcellular location">
    <subcellularLocation>
        <location evidence="1">Cell membrane</location>
        <topology evidence="1">Multi-pass membrane protein</topology>
    </subcellularLocation>
</comment>
<dbReference type="PRINTS" id="PR01806">
    <property type="entry name" value="VIRFACTRMVIN"/>
</dbReference>
<organism evidence="9 10">
    <name type="scientific">Cellulomonas wangsupingiae</name>
    <dbReference type="NCBI Taxonomy" id="2968085"/>
    <lineage>
        <taxon>Bacteria</taxon>
        <taxon>Bacillati</taxon>
        <taxon>Actinomycetota</taxon>
        <taxon>Actinomycetes</taxon>
        <taxon>Micrococcales</taxon>
        <taxon>Cellulomonadaceae</taxon>
        <taxon>Cellulomonas</taxon>
    </lineage>
</organism>
<feature type="transmembrane region" description="Helical" evidence="8">
    <location>
        <begin position="334"/>
        <end position="357"/>
    </location>
</feature>
<feature type="transmembrane region" description="Helical" evidence="8">
    <location>
        <begin position="408"/>
        <end position="432"/>
    </location>
</feature>
<evidence type="ECO:0000256" key="6">
    <source>
        <dbReference type="ARBA" id="ARBA00022989"/>
    </source>
</evidence>
<name>A0ABY5K9X1_9CELL</name>
<dbReference type="RefSeq" id="WP_227562770.1">
    <property type="nucleotide sequence ID" value="NZ_CP101989.1"/>
</dbReference>
<evidence type="ECO:0000256" key="5">
    <source>
        <dbReference type="ARBA" id="ARBA00022984"/>
    </source>
</evidence>
<dbReference type="InterPro" id="IPR051050">
    <property type="entry name" value="Lipid_II_flippase_MurJ/MviN"/>
</dbReference>
<protein>
    <submittedName>
        <fullName evidence="9">Virulence factor MviN</fullName>
    </submittedName>
</protein>
<dbReference type="PANTHER" id="PTHR47019:SF1">
    <property type="entry name" value="LIPID II FLIPPASE MURJ"/>
    <property type="match status" value="1"/>
</dbReference>
<feature type="transmembrane region" description="Helical" evidence="8">
    <location>
        <begin position="247"/>
        <end position="272"/>
    </location>
</feature>
<feature type="transmembrane region" description="Helical" evidence="8">
    <location>
        <begin position="472"/>
        <end position="494"/>
    </location>
</feature>
<evidence type="ECO:0000313" key="10">
    <source>
        <dbReference type="Proteomes" id="UP001317322"/>
    </source>
</evidence>
<feature type="transmembrane region" description="Helical" evidence="8">
    <location>
        <begin position="136"/>
        <end position="157"/>
    </location>
</feature>
<evidence type="ECO:0000256" key="7">
    <source>
        <dbReference type="ARBA" id="ARBA00023136"/>
    </source>
</evidence>
<keyword evidence="6 8" id="KW-1133">Transmembrane helix</keyword>
<dbReference type="Pfam" id="PF03023">
    <property type="entry name" value="MurJ"/>
    <property type="match status" value="1"/>
</dbReference>
<feature type="transmembrane region" description="Helical" evidence="8">
    <location>
        <begin position="12"/>
        <end position="33"/>
    </location>
</feature>
<feature type="transmembrane region" description="Helical" evidence="8">
    <location>
        <begin position="164"/>
        <end position="186"/>
    </location>
</feature>
<accession>A0ABY5K9X1</accession>
<dbReference type="PANTHER" id="PTHR47019">
    <property type="entry name" value="LIPID II FLIPPASE MURJ"/>
    <property type="match status" value="1"/>
</dbReference>
<evidence type="ECO:0000256" key="8">
    <source>
        <dbReference type="SAM" id="Phobius"/>
    </source>
</evidence>
<feature type="transmembrane region" description="Helical" evidence="8">
    <location>
        <begin position="438"/>
        <end position="460"/>
    </location>
</feature>
<evidence type="ECO:0000256" key="2">
    <source>
        <dbReference type="ARBA" id="ARBA00022475"/>
    </source>
</evidence>
<dbReference type="Proteomes" id="UP001317322">
    <property type="component" value="Chromosome"/>
</dbReference>
<feature type="transmembrane region" description="Helical" evidence="8">
    <location>
        <begin position="292"/>
        <end position="313"/>
    </location>
</feature>
<dbReference type="EMBL" id="CP101989">
    <property type="protein sequence ID" value="UUI66720.1"/>
    <property type="molecule type" value="Genomic_DNA"/>
</dbReference>
<keyword evidence="5" id="KW-0573">Peptidoglycan synthesis</keyword>